<dbReference type="RefSeq" id="WP_289999269.1">
    <property type="nucleotide sequence ID" value="NZ_JAUEPH010000002.1"/>
</dbReference>
<evidence type="ECO:0000313" key="2">
    <source>
        <dbReference type="Proteomes" id="UP001171916"/>
    </source>
</evidence>
<comment type="caution">
    <text evidence="1">The sequence shown here is derived from an EMBL/GenBank/DDBJ whole genome shotgun (WGS) entry which is preliminary data.</text>
</comment>
<dbReference type="Proteomes" id="UP001171916">
    <property type="component" value="Unassembled WGS sequence"/>
</dbReference>
<sequence length="162" mass="18736">MAKATIEIISALERTANKLESGASYQWGHMGACNCGNLAQELTKLSKGEIHRYAMQRHGDWTEQILEFCPTSGYPMDLMIQKMLDIGLTTEDLKHLETLTDRRILSKIPLPKRNELNKNKKEDVVYYLRTWANMLREQWVENNPEIDLDEALVQKKVETIQT</sequence>
<name>A0ABT7YB06_9BACT</name>
<protein>
    <submittedName>
        <fullName evidence="1">Uncharacterized protein</fullName>
    </submittedName>
</protein>
<evidence type="ECO:0000313" key="1">
    <source>
        <dbReference type="EMBL" id="MDN3203710.1"/>
    </source>
</evidence>
<reference evidence="1" key="1">
    <citation type="submission" date="2023-06" db="EMBL/GenBank/DDBJ databases">
        <title>Robiginitalea aurantiacus sp. nov. and Algoriphagus sediminis sp. nov., isolated from coastal sediment.</title>
        <authorList>
            <person name="Zhou Z.Y."/>
            <person name="An J."/>
            <person name="Jia Y.W."/>
            <person name="Du Z.J."/>
        </authorList>
    </citation>
    <scope>NUCLEOTIDE SEQUENCE</scope>
    <source>
        <strain evidence="1">C2-7</strain>
    </source>
</reference>
<accession>A0ABT7YB06</accession>
<keyword evidence="2" id="KW-1185">Reference proteome</keyword>
<dbReference type="EMBL" id="JAUEPH010000002">
    <property type="protein sequence ID" value="MDN3203710.1"/>
    <property type="molecule type" value="Genomic_DNA"/>
</dbReference>
<proteinExistence type="predicted"/>
<organism evidence="1 2">
    <name type="scientific">Algoriphagus sediminis</name>
    <dbReference type="NCBI Taxonomy" id="3057113"/>
    <lineage>
        <taxon>Bacteria</taxon>
        <taxon>Pseudomonadati</taxon>
        <taxon>Bacteroidota</taxon>
        <taxon>Cytophagia</taxon>
        <taxon>Cytophagales</taxon>
        <taxon>Cyclobacteriaceae</taxon>
        <taxon>Algoriphagus</taxon>
    </lineage>
</organism>
<gene>
    <name evidence="1" type="ORF">QVH07_06100</name>
</gene>